<sequence length="90" mass="10333">MFFNKKRGVMTMTITVYAKSGCPQCVFAKKYLEAKEIPFEEKRVDLEDMYLDEVKELGYLSLPVIADSTGNHFNGYVPEKMEALVEAWQA</sequence>
<evidence type="ECO:0000313" key="3">
    <source>
        <dbReference type="Proteomes" id="UP000192813"/>
    </source>
</evidence>
<dbReference type="SUPFAM" id="SSF52833">
    <property type="entry name" value="Thioredoxin-like"/>
    <property type="match status" value="1"/>
</dbReference>
<dbReference type="InterPro" id="IPR051548">
    <property type="entry name" value="Grx-like_ET"/>
</dbReference>
<evidence type="ECO:0000313" key="2">
    <source>
        <dbReference type="EMBL" id="PNL91370.1"/>
    </source>
</evidence>
<gene>
    <name evidence="2" type="ORF">A6J77_003650</name>
</gene>
<name>A0A2J9PMZ8_9LACT</name>
<dbReference type="InterPro" id="IPR002109">
    <property type="entry name" value="Glutaredoxin"/>
</dbReference>
<dbReference type="GO" id="GO:0009055">
    <property type="term" value="F:electron transfer activity"/>
    <property type="evidence" value="ECO:0007669"/>
    <property type="project" value="TreeGrafter"/>
</dbReference>
<dbReference type="PANTHER" id="PTHR34386:SF1">
    <property type="entry name" value="GLUTAREDOXIN-LIKE PROTEIN NRDH"/>
    <property type="match status" value="1"/>
</dbReference>
<dbReference type="InterPro" id="IPR036249">
    <property type="entry name" value="Thioredoxin-like_sf"/>
</dbReference>
<dbReference type="GO" id="GO:0045454">
    <property type="term" value="P:cell redox homeostasis"/>
    <property type="evidence" value="ECO:0007669"/>
    <property type="project" value="TreeGrafter"/>
</dbReference>
<dbReference type="PROSITE" id="PS51354">
    <property type="entry name" value="GLUTAREDOXIN_2"/>
    <property type="match status" value="1"/>
</dbReference>
<dbReference type="PANTHER" id="PTHR34386">
    <property type="entry name" value="GLUTAREDOXIN"/>
    <property type="match status" value="1"/>
</dbReference>
<reference evidence="3" key="1">
    <citation type="submission" date="2017-12" db="EMBL/GenBank/DDBJ databases">
        <title>FDA dAtabase for Regulatory Grade micrObial Sequences (FDA-ARGOS): Supporting development and validation of Infectious Disease Dx tests.</title>
        <authorList>
            <person name="Hoffmann M."/>
            <person name="Allard M."/>
            <person name="Evans P."/>
            <person name="Brown E."/>
            <person name="Tallon L."/>
            <person name="Sadzewicz L."/>
            <person name="Sengamalay N."/>
            <person name="Ott S."/>
            <person name="Godinez A."/>
            <person name="Nagaraj S."/>
            <person name="Vavikolanu K."/>
            <person name="Aluvathingal J."/>
            <person name="Nadendla S."/>
            <person name="Sichtig H."/>
        </authorList>
    </citation>
    <scope>NUCLEOTIDE SEQUENCE [LARGE SCALE GENOMIC DNA]</scope>
    <source>
        <strain evidence="3">FDAARGOS_249</strain>
    </source>
</reference>
<feature type="domain" description="Glutaredoxin" evidence="1">
    <location>
        <begin position="14"/>
        <end position="65"/>
    </location>
</feature>
<accession>A0A2J9PMZ8</accession>
<comment type="caution">
    <text evidence="2">The sequence shown here is derived from an EMBL/GenBank/DDBJ whole genome shotgun (WGS) entry which is preliminary data.</text>
</comment>
<dbReference type="CDD" id="cd02976">
    <property type="entry name" value="NrdH"/>
    <property type="match status" value="1"/>
</dbReference>
<dbReference type="AlphaFoldDB" id="A0A2J9PMZ8"/>
<evidence type="ECO:0000259" key="1">
    <source>
        <dbReference type="Pfam" id="PF00462"/>
    </source>
</evidence>
<dbReference type="Pfam" id="PF00462">
    <property type="entry name" value="Glutaredoxin"/>
    <property type="match status" value="1"/>
</dbReference>
<protein>
    <submittedName>
        <fullName evidence="2">NrdH-redoxin</fullName>
    </submittedName>
</protein>
<dbReference type="Proteomes" id="UP000192813">
    <property type="component" value="Unassembled WGS sequence"/>
</dbReference>
<dbReference type="Gene3D" id="3.40.30.10">
    <property type="entry name" value="Glutaredoxin"/>
    <property type="match status" value="1"/>
</dbReference>
<proteinExistence type="predicted"/>
<organism evidence="2 3">
    <name type="scientific">Aerococcus viridans</name>
    <dbReference type="NCBI Taxonomy" id="1377"/>
    <lineage>
        <taxon>Bacteria</taxon>
        <taxon>Bacillati</taxon>
        <taxon>Bacillota</taxon>
        <taxon>Bacilli</taxon>
        <taxon>Lactobacillales</taxon>
        <taxon>Aerococcaceae</taxon>
        <taxon>Aerococcus</taxon>
    </lineage>
</organism>
<dbReference type="EMBL" id="NBTM02000001">
    <property type="protein sequence ID" value="PNL91370.1"/>
    <property type="molecule type" value="Genomic_DNA"/>
</dbReference>